<sequence length="256" mass="30113">MDKCIVILIIIIITLLITYLFYKYFHKNIYSTADVINSFFEKNCDDPAVFSPMDFPWSQNFRNHWVLIKEEFLNYSNKYVVPEHNKINKIAASCDNNNKWKTLYLRIFGKNTKVADFFPITMSLINMCPCTLAHFSVLGPRAKLTPHVGIYKGVLRYHLGLIVPKEWNECFINVNGINLYWTEGNDIMFDDMFMHHVENNTDETRVILFLDIKRDFKNPFVNLVNDFFLKFVKSNDILDKTITNVNNFSSNYAIIQ</sequence>
<proteinExistence type="inferred from homology"/>
<dbReference type="EMBL" id="MF405918">
    <property type="protein sequence ID" value="QKU33461.1"/>
    <property type="molecule type" value="Genomic_DNA"/>
</dbReference>
<accession>A0A6N1NUM3</accession>
<keyword evidence="4" id="KW-0812">Transmembrane</keyword>
<dbReference type="Pfam" id="PF05118">
    <property type="entry name" value="Asp_Arg_Hydrox"/>
    <property type="match status" value="1"/>
</dbReference>
<evidence type="ECO:0000256" key="1">
    <source>
        <dbReference type="ARBA" id="ARBA00007730"/>
    </source>
</evidence>
<keyword evidence="3" id="KW-0560">Oxidoreductase</keyword>
<name>A0A6N1NUM3_9VIRU</name>
<dbReference type="PANTHER" id="PTHR46332:SF5">
    <property type="entry name" value="ASPARTATE BETA-HYDROXYLASE DOMAIN CONTAINING 2"/>
    <property type="match status" value="1"/>
</dbReference>
<feature type="transmembrane region" description="Helical" evidence="4">
    <location>
        <begin position="6"/>
        <end position="22"/>
    </location>
</feature>
<reference evidence="6" key="1">
    <citation type="submission" date="2017-06" db="EMBL/GenBank/DDBJ databases">
        <authorList>
            <person name="Assis F.L."/>
            <person name="Abrahao J.S."/>
            <person name="Silva L."/>
            <person name="Khalil J.B."/>
            <person name="Rodrigues R."/>
            <person name="Silva L.S."/>
            <person name="Boratto P."/>
            <person name="Andrade M."/>
            <person name="Kroon E.G."/>
            <person name="Ribeiro B."/>
            <person name="Bergier I."/>
            <person name="Seligmann H."/>
            <person name="Ghigo E."/>
            <person name="Colson P."/>
            <person name="Levasseur A."/>
            <person name="Raoult D."/>
            <person name="Scola B.L."/>
        </authorList>
    </citation>
    <scope>NUCLEOTIDE SEQUENCE</scope>
    <source>
        <strain evidence="6">Deep ocean</strain>
    </source>
</reference>
<dbReference type="KEGG" id="vg:80516752"/>
<evidence type="ECO:0000313" key="6">
    <source>
        <dbReference type="EMBL" id="QKU33461.1"/>
    </source>
</evidence>
<organism evidence="6">
    <name type="scientific">Tupanvirus deep ocean</name>
    <dbReference type="NCBI Taxonomy" id="2126984"/>
    <lineage>
        <taxon>Viruses</taxon>
        <taxon>Varidnaviria</taxon>
        <taxon>Bamfordvirae</taxon>
        <taxon>Nucleocytoviricota</taxon>
        <taxon>Megaviricetes</taxon>
        <taxon>Imitervirales</taxon>
        <taxon>Mimiviridae</taxon>
        <taxon>Megamimivirinae</taxon>
        <taxon>Tupanvirus</taxon>
        <taxon>Tupanvirus altamarinense</taxon>
    </lineage>
</organism>
<keyword evidence="4" id="KW-1133">Transmembrane helix</keyword>
<dbReference type="InterPro" id="IPR007803">
    <property type="entry name" value="Asp/Arg/Pro-Hydrxlase"/>
</dbReference>
<protein>
    <submittedName>
        <fullName evidence="6">Mg19 protein</fullName>
    </submittedName>
</protein>
<dbReference type="SUPFAM" id="SSF51197">
    <property type="entry name" value="Clavaminate synthase-like"/>
    <property type="match status" value="1"/>
</dbReference>
<evidence type="ECO:0000256" key="2">
    <source>
        <dbReference type="ARBA" id="ARBA00022964"/>
    </source>
</evidence>
<feature type="domain" description="Aspartyl/asparaginy/proline hydroxylase" evidence="5">
    <location>
        <begin position="63"/>
        <end position="214"/>
    </location>
</feature>
<dbReference type="InterPro" id="IPR051821">
    <property type="entry name" value="Asp/Asn_beta-hydroxylase"/>
</dbReference>
<dbReference type="RefSeq" id="YP_010780061.1">
    <property type="nucleotide sequence ID" value="NC_075038.1"/>
</dbReference>
<reference evidence="6" key="2">
    <citation type="journal article" date="2018" name="Nat. Commun.">
        <title>Tailed giant Tupanvirus possesses the most complete translational apparatus of the known virosphere.</title>
        <authorList>
            <person name="Abrahao J."/>
            <person name="Silva L."/>
            <person name="Silva L.S."/>
            <person name="Khalil J.Y.B."/>
            <person name="Rodrigues R."/>
            <person name="Arantes T."/>
            <person name="Assis F."/>
            <person name="Boratto P."/>
            <person name="Andrade M."/>
            <person name="Kroon E.G."/>
            <person name="Ribeiro B."/>
            <person name="Bergier I."/>
            <person name="Seligmann H."/>
            <person name="Ghigo E."/>
            <person name="Colson P."/>
            <person name="Levasseur A."/>
            <person name="Kroemer G."/>
            <person name="Raoult D."/>
            <person name="La Scola B."/>
        </authorList>
    </citation>
    <scope>NUCLEOTIDE SEQUENCE [LARGE SCALE GENOMIC DNA]</scope>
    <source>
        <strain evidence="6">Deep ocean</strain>
    </source>
</reference>
<evidence type="ECO:0000256" key="4">
    <source>
        <dbReference type="SAM" id="Phobius"/>
    </source>
</evidence>
<dbReference type="Gene3D" id="2.60.120.330">
    <property type="entry name" value="B-lactam Antibiotic, Isopenicillin N Synthase, Chain"/>
    <property type="match status" value="1"/>
</dbReference>
<evidence type="ECO:0000259" key="5">
    <source>
        <dbReference type="Pfam" id="PF05118"/>
    </source>
</evidence>
<dbReference type="PANTHER" id="PTHR46332">
    <property type="entry name" value="ASPARTATE BETA-HYDROXYLASE DOMAIN-CONTAINING PROTEIN 2"/>
    <property type="match status" value="1"/>
</dbReference>
<comment type="similarity">
    <text evidence="1">Belongs to the aspartyl/asparaginyl beta-hydroxylase family.</text>
</comment>
<dbReference type="InterPro" id="IPR027443">
    <property type="entry name" value="IPNS-like_sf"/>
</dbReference>
<evidence type="ECO:0000256" key="3">
    <source>
        <dbReference type="ARBA" id="ARBA00023002"/>
    </source>
</evidence>
<dbReference type="GO" id="GO:0051213">
    <property type="term" value="F:dioxygenase activity"/>
    <property type="evidence" value="ECO:0007669"/>
    <property type="project" value="UniProtKB-KW"/>
</dbReference>
<dbReference type="GeneID" id="80516752"/>
<keyword evidence="4" id="KW-0472">Membrane</keyword>
<keyword evidence="2" id="KW-0223">Dioxygenase</keyword>